<evidence type="ECO:0000313" key="3">
    <source>
        <dbReference type="EMBL" id="VDM89004.1"/>
    </source>
</evidence>
<sequence>MVRDRVPRVSTVWERLRCEILDTVLGLSVTPTTVGWVLAEGHGADGAILDHHESQLHGGRGVLAVHSAAQVAQEVLRAQDLANQGEHRLRIIGVTWNDDASAQAALLLEALTDAGFDNVVPVRLLDAVETLAEAIAPVIGYEQTAVCLLEHESATVVMVDTQDGQNRTAIKHVRGGFDGLTSWLTGMFDRSAWRPAAVVVVGSDDNVSGFSWQLEKTLPVPVFAQTMAQVTIARGAALAAAQSTEFTDLRLVAPAHDPVVVPRRSRRYAGAATTLGAAAVTFVASVSLALGLQLTPDRHPEPSGRATPKSTPQIAEAVAPAVPTPVQAQAPAPAPHPTTQREPVRLAADEQVTEPAPDEQPNGVMHQQNPGDGAGSPLLTRVLKHIPGSYGEQDAPPPE</sequence>
<evidence type="ECO:0000256" key="1">
    <source>
        <dbReference type="SAM" id="MobiDB-lite"/>
    </source>
</evidence>
<dbReference type="Proteomes" id="UP000269998">
    <property type="component" value="Chromosome"/>
</dbReference>
<dbReference type="Pfam" id="PF23717">
    <property type="entry name" value="DUF7159"/>
    <property type="match status" value="1"/>
</dbReference>
<dbReference type="AlphaFoldDB" id="A0A3S5CZT5"/>
<protein>
    <recommendedName>
        <fullName evidence="2">DUF7159 domain-containing protein</fullName>
    </recommendedName>
</protein>
<gene>
    <name evidence="3" type="ORF">MB901379_02571</name>
</gene>
<evidence type="ECO:0000259" key="2">
    <source>
        <dbReference type="Pfam" id="PF23717"/>
    </source>
</evidence>
<dbReference type="KEGG" id="mbai:MB901379_02571"/>
<dbReference type="EMBL" id="LR130759">
    <property type="protein sequence ID" value="VDM89004.1"/>
    <property type="molecule type" value="Genomic_DNA"/>
</dbReference>
<name>A0A3S5CZT5_9MYCO</name>
<evidence type="ECO:0000313" key="4">
    <source>
        <dbReference type="Proteomes" id="UP000269998"/>
    </source>
</evidence>
<dbReference type="InterPro" id="IPR055583">
    <property type="entry name" value="DUF7159"/>
</dbReference>
<organism evidence="3 4">
    <name type="scientific">Mycobacterium basiliense</name>
    <dbReference type="NCBI Taxonomy" id="2094119"/>
    <lineage>
        <taxon>Bacteria</taxon>
        <taxon>Bacillati</taxon>
        <taxon>Actinomycetota</taxon>
        <taxon>Actinomycetes</taxon>
        <taxon>Mycobacteriales</taxon>
        <taxon>Mycobacteriaceae</taxon>
        <taxon>Mycobacterium</taxon>
    </lineage>
</organism>
<proteinExistence type="predicted"/>
<accession>A0A3S5CZT5</accession>
<feature type="region of interest" description="Disordered" evidence="1">
    <location>
        <begin position="326"/>
        <end position="399"/>
    </location>
</feature>
<reference evidence="4" key="1">
    <citation type="submission" date="2018-02" db="EMBL/GenBank/DDBJ databases">
        <authorList>
            <person name="Seth-Smith MB H."/>
            <person name="Seth-Smith H."/>
        </authorList>
    </citation>
    <scope>NUCLEOTIDE SEQUENCE [LARGE SCALE GENOMIC DNA]</scope>
</reference>
<feature type="domain" description="DUF7159" evidence="2">
    <location>
        <begin position="22"/>
        <end position="248"/>
    </location>
</feature>
<keyword evidence="4" id="KW-1185">Reference proteome</keyword>